<dbReference type="PROSITE" id="PS50005">
    <property type="entry name" value="TPR"/>
    <property type="match status" value="5"/>
</dbReference>
<dbReference type="SMART" id="SM00028">
    <property type="entry name" value="TPR"/>
    <property type="match status" value="5"/>
</dbReference>
<dbReference type="Pfam" id="PF13414">
    <property type="entry name" value="TPR_11"/>
    <property type="match status" value="1"/>
</dbReference>
<dbReference type="EMBL" id="CAJZBQ010000042">
    <property type="protein sequence ID" value="CAG9327098.1"/>
    <property type="molecule type" value="Genomic_DNA"/>
</dbReference>
<dbReference type="Pfam" id="PF00515">
    <property type="entry name" value="TPR_1"/>
    <property type="match status" value="1"/>
</dbReference>
<name>A0AAU9JN06_9CILI</name>
<reference evidence="4" key="1">
    <citation type="submission" date="2021-09" db="EMBL/GenBank/DDBJ databases">
        <authorList>
            <consortium name="AG Swart"/>
            <person name="Singh M."/>
            <person name="Singh A."/>
            <person name="Seah K."/>
            <person name="Emmerich C."/>
        </authorList>
    </citation>
    <scope>NUCLEOTIDE SEQUENCE</scope>
    <source>
        <strain evidence="4">ATCC30299</strain>
    </source>
</reference>
<feature type="repeat" description="TPR" evidence="3">
    <location>
        <begin position="144"/>
        <end position="177"/>
    </location>
</feature>
<keyword evidence="1" id="KW-0677">Repeat</keyword>
<evidence type="ECO:0000313" key="5">
    <source>
        <dbReference type="Proteomes" id="UP001162131"/>
    </source>
</evidence>
<comment type="caution">
    <text evidence="4">The sequence shown here is derived from an EMBL/GenBank/DDBJ whole genome shotgun (WGS) entry which is preliminary data.</text>
</comment>
<evidence type="ECO:0000256" key="1">
    <source>
        <dbReference type="ARBA" id="ARBA00022737"/>
    </source>
</evidence>
<dbReference type="PROSITE" id="PS50293">
    <property type="entry name" value="TPR_REGION"/>
    <property type="match status" value="3"/>
</dbReference>
<dbReference type="InterPro" id="IPR011990">
    <property type="entry name" value="TPR-like_helical_dom_sf"/>
</dbReference>
<dbReference type="Pfam" id="PF13181">
    <property type="entry name" value="TPR_8"/>
    <property type="match status" value="2"/>
</dbReference>
<sequence length="268" mass="30907">MNTIRCYEPACDGEAELLCNCTSPVTYSCENHMLKHYKSSSPHNFSSIFVEPVEGTKEAILQFLAEEKSKIEKIKANIIESFAQTLRLLSRRKKALECLQEAIRIDPNDADAHNWIGVILGNENKCEEAVKYHNKAIRINPNCSLYYNDKGYALYRLGRIEKAIDYLEKAIRIDPNNANSINNIGNILTNEKRYEEGVKQFSEAIRINPNSANYYYNKGYALKELGRREEAMESYKEAIRIDPNYPVSYSCKEFISENEKRQLKCTLF</sequence>
<organism evidence="4 5">
    <name type="scientific">Blepharisma stoltei</name>
    <dbReference type="NCBI Taxonomy" id="1481888"/>
    <lineage>
        <taxon>Eukaryota</taxon>
        <taxon>Sar</taxon>
        <taxon>Alveolata</taxon>
        <taxon>Ciliophora</taxon>
        <taxon>Postciliodesmatophora</taxon>
        <taxon>Heterotrichea</taxon>
        <taxon>Heterotrichida</taxon>
        <taxon>Blepharismidae</taxon>
        <taxon>Blepharisma</taxon>
    </lineage>
</organism>
<evidence type="ECO:0000256" key="3">
    <source>
        <dbReference type="PROSITE-ProRule" id="PRU00339"/>
    </source>
</evidence>
<accession>A0AAU9JN06</accession>
<dbReference type="SUPFAM" id="SSF48452">
    <property type="entry name" value="TPR-like"/>
    <property type="match status" value="1"/>
</dbReference>
<gene>
    <name evidence="4" type="ORF">BSTOLATCC_MIC43095</name>
</gene>
<evidence type="ECO:0008006" key="6">
    <source>
        <dbReference type="Google" id="ProtNLM"/>
    </source>
</evidence>
<dbReference type="PROSITE" id="PS51257">
    <property type="entry name" value="PROKAR_LIPOPROTEIN"/>
    <property type="match status" value="1"/>
</dbReference>
<keyword evidence="5" id="KW-1185">Reference proteome</keyword>
<proteinExistence type="predicted"/>
<dbReference type="PANTHER" id="PTHR44943">
    <property type="entry name" value="CELLULOSE SYNTHASE OPERON PROTEIN C"/>
    <property type="match status" value="1"/>
</dbReference>
<protein>
    <recommendedName>
        <fullName evidence="6">Tetratricopeptide repeat protein</fullName>
    </recommendedName>
</protein>
<dbReference type="InterPro" id="IPR051685">
    <property type="entry name" value="Ycf3/AcsC/BcsC/TPR_MFPF"/>
</dbReference>
<dbReference type="Gene3D" id="1.25.40.10">
    <property type="entry name" value="Tetratricopeptide repeat domain"/>
    <property type="match status" value="1"/>
</dbReference>
<keyword evidence="2 3" id="KW-0802">TPR repeat</keyword>
<dbReference type="InterPro" id="IPR019734">
    <property type="entry name" value="TPR_rpt"/>
</dbReference>
<dbReference type="Proteomes" id="UP001162131">
    <property type="component" value="Unassembled WGS sequence"/>
</dbReference>
<feature type="repeat" description="TPR" evidence="3">
    <location>
        <begin position="110"/>
        <end position="143"/>
    </location>
</feature>
<evidence type="ECO:0000256" key="2">
    <source>
        <dbReference type="ARBA" id="ARBA00022803"/>
    </source>
</evidence>
<dbReference type="PANTHER" id="PTHR44943:SF4">
    <property type="entry name" value="TPR REPEAT-CONTAINING PROTEIN MJ0798"/>
    <property type="match status" value="1"/>
</dbReference>
<feature type="repeat" description="TPR" evidence="3">
    <location>
        <begin position="178"/>
        <end position="211"/>
    </location>
</feature>
<dbReference type="AlphaFoldDB" id="A0AAU9JN06"/>
<evidence type="ECO:0000313" key="4">
    <source>
        <dbReference type="EMBL" id="CAG9327098.1"/>
    </source>
</evidence>
<feature type="repeat" description="TPR" evidence="3">
    <location>
        <begin position="212"/>
        <end position="245"/>
    </location>
</feature>
<feature type="repeat" description="TPR" evidence="3">
    <location>
        <begin position="76"/>
        <end position="109"/>
    </location>
</feature>